<accession>A0A2K8KQ14</accession>
<dbReference type="EMBL" id="CP011797">
    <property type="protein sequence ID" value="ATX76702.1"/>
    <property type="molecule type" value="Genomic_DNA"/>
</dbReference>
<protein>
    <submittedName>
        <fullName evidence="1">Uncharacterized protein</fullName>
    </submittedName>
</protein>
<sequence length="237" mass="27159">MSFFDILGTLAILGILLGALYASKSAIKKSEEAQFMRQKNRELHNSLADNDELLHTLMLYDCNTDLLESLHSRMLTDFNEGLRLLPINDDFNDDLQVFEALKLQIEQLKANPVKPAAPHSDRQIFLLKKHFVQAINLLGKMKYQGDIDQRASDVHRVRLRVNSLMLEVSAYHKQGDDAKEQGDDDSAGRFYKHSKDILSKSDLRFDERNELLKTLARKISTLYSVIRSPDKDKQNAK</sequence>
<reference evidence="1 2" key="1">
    <citation type="journal article" date="2017" name="Environ. Microbiol.">
        <title>Genomic and physiological analyses of 'Reinekea forsetii' reveal a versatile opportunistic lifestyle during spring algae blooms.</title>
        <authorList>
            <person name="Avci B."/>
            <person name="Hahnke R.L."/>
            <person name="Chafee M."/>
            <person name="Fischer T."/>
            <person name="Gruber-Vodicka H."/>
            <person name="Tegetmeyer H.E."/>
            <person name="Harder J."/>
            <person name="Fuchs B.M."/>
            <person name="Amann R.I."/>
            <person name="Teeling H."/>
        </authorList>
    </citation>
    <scope>NUCLEOTIDE SEQUENCE [LARGE SCALE GENOMIC DNA]</scope>
    <source>
        <strain evidence="1 2">Hel1_31_D35</strain>
    </source>
</reference>
<organism evidence="1 2">
    <name type="scientific">Reinekea forsetii</name>
    <dbReference type="NCBI Taxonomy" id="1336806"/>
    <lineage>
        <taxon>Bacteria</taxon>
        <taxon>Pseudomonadati</taxon>
        <taxon>Pseudomonadota</taxon>
        <taxon>Gammaproteobacteria</taxon>
        <taxon>Oceanospirillales</taxon>
        <taxon>Saccharospirillaceae</taxon>
        <taxon>Reinekea</taxon>
    </lineage>
</organism>
<dbReference type="KEGG" id="rfo:REIFOR_01557"/>
<evidence type="ECO:0000313" key="1">
    <source>
        <dbReference type="EMBL" id="ATX76702.1"/>
    </source>
</evidence>
<gene>
    <name evidence="1" type="ORF">REIFOR_01557</name>
</gene>
<dbReference type="Proteomes" id="UP000229757">
    <property type="component" value="Chromosome"/>
</dbReference>
<dbReference type="AlphaFoldDB" id="A0A2K8KQ14"/>
<keyword evidence="2" id="KW-1185">Reference proteome</keyword>
<evidence type="ECO:0000313" key="2">
    <source>
        <dbReference type="Proteomes" id="UP000229757"/>
    </source>
</evidence>
<name>A0A2K8KQ14_9GAMM</name>
<proteinExistence type="predicted"/>